<dbReference type="Proteomes" id="UP000010478">
    <property type="component" value="Chromosome"/>
</dbReference>
<accession>K9VL72</accession>
<sequence>MHIQQHFWTQKPGFLGSECRSPQQVVRDVSKFPTLTNPVYLK</sequence>
<protein>
    <submittedName>
        <fullName evidence="1">Uncharacterized protein</fullName>
    </submittedName>
</protein>
<keyword evidence="2" id="KW-1185">Reference proteome</keyword>
<name>K9VL72_9CYAN</name>
<dbReference type="KEGG" id="oni:Osc7112_4378"/>
<reference evidence="1 2" key="1">
    <citation type="submission" date="2012-05" db="EMBL/GenBank/DDBJ databases">
        <title>Finished chromosome of genome of Oscillatoria sp. PCC 7112.</title>
        <authorList>
            <consortium name="US DOE Joint Genome Institute"/>
            <person name="Gugger M."/>
            <person name="Coursin T."/>
            <person name="Rippka R."/>
            <person name="Tandeau De Marsac N."/>
            <person name="Huntemann M."/>
            <person name="Wei C.-L."/>
            <person name="Han J."/>
            <person name="Detter J.C."/>
            <person name="Han C."/>
            <person name="Tapia R."/>
            <person name="Davenport K."/>
            <person name="Daligault H."/>
            <person name="Erkkila T."/>
            <person name="Gu W."/>
            <person name="Munk A.C.C."/>
            <person name="Teshima H."/>
            <person name="Xu Y."/>
            <person name="Chain P."/>
            <person name="Chen A."/>
            <person name="Krypides N."/>
            <person name="Mavromatis K."/>
            <person name="Markowitz V."/>
            <person name="Szeto E."/>
            <person name="Ivanova N."/>
            <person name="Mikhailova N."/>
            <person name="Ovchinnikova G."/>
            <person name="Pagani I."/>
            <person name="Pati A."/>
            <person name="Goodwin L."/>
            <person name="Peters L."/>
            <person name="Pitluck S."/>
            <person name="Woyke T."/>
            <person name="Kerfeld C."/>
        </authorList>
    </citation>
    <scope>NUCLEOTIDE SEQUENCE [LARGE SCALE GENOMIC DNA]</scope>
    <source>
        <strain evidence="1 2">PCC 7112</strain>
    </source>
</reference>
<gene>
    <name evidence="1" type="ORF">Osc7112_4378</name>
</gene>
<evidence type="ECO:0000313" key="2">
    <source>
        <dbReference type="Proteomes" id="UP000010478"/>
    </source>
</evidence>
<proteinExistence type="predicted"/>
<organism evidence="1 2">
    <name type="scientific">Phormidium nigroviride PCC 7112</name>
    <dbReference type="NCBI Taxonomy" id="179408"/>
    <lineage>
        <taxon>Bacteria</taxon>
        <taxon>Bacillati</taxon>
        <taxon>Cyanobacteriota</taxon>
        <taxon>Cyanophyceae</taxon>
        <taxon>Oscillatoriophycideae</taxon>
        <taxon>Oscillatoriales</taxon>
        <taxon>Oscillatoriaceae</taxon>
        <taxon>Phormidium</taxon>
    </lineage>
</organism>
<evidence type="ECO:0000313" key="1">
    <source>
        <dbReference type="EMBL" id="AFZ08686.1"/>
    </source>
</evidence>
<dbReference type="EMBL" id="CP003614">
    <property type="protein sequence ID" value="AFZ08686.1"/>
    <property type="molecule type" value="Genomic_DNA"/>
</dbReference>
<dbReference type="HOGENOM" id="CLU_3255026_0_0_3"/>
<dbReference type="STRING" id="179408.Osc7112_4378"/>
<dbReference type="AlphaFoldDB" id="K9VL72"/>